<keyword evidence="2" id="KW-1185">Reference proteome</keyword>
<proteinExistence type="predicted"/>
<name>A0A239L5A0_9FIRM</name>
<sequence length="99" mass="11386">MDFNCPNNKQKCRVCGCTWYTPCEGGCYWVEEDLCSECAEKLEDERIQKLLDEAPEECPITGLLKCESYIIDGNIVYLTNPAYYAYTLPMYNDETGENI</sequence>
<dbReference type="EMBL" id="FZOJ01000063">
    <property type="protein sequence ID" value="SNT25490.1"/>
    <property type="molecule type" value="Genomic_DNA"/>
</dbReference>
<dbReference type="AlphaFoldDB" id="A0A239L5A0"/>
<gene>
    <name evidence="1" type="ORF">SAMN05446037_106312</name>
</gene>
<protein>
    <submittedName>
        <fullName evidence="1">Uncharacterized protein</fullName>
    </submittedName>
</protein>
<accession>A0A239L5A0</accession>
<dbReference type="Proteomes" id="UP000198304">
    <property type="component" value="Unassembled WGS sequence"/>
</dbReference>
<evidence type="ECO:0000313" key="1">
    <source>
        <dbReference type="EMBL" id="SNT25490.1"/>
    </source>
</evidence>
<dbReference type="OrthoDB" id="2087873at2"/>
<evidence type="ECO:0000313" key="2">
    <source>
        <dbReference type="Proteomes" id="UP000198304"/>
    </source>
</evidence>
<organism evidence="1 2">
    <name type="scientific">Anaerovirgula multivorans</name>
    <dbReference type="NCBI Taxonomy" id="312168"/>
    <lineage>
        <taxon>Bacteria</taxon>
        <taxon>Bacillati</taxon>
        <taxon>Bacillota</taxon>
        <taxon>Clostridia</taxon>
        <taxon>Peptostreptococcales</taxon>
        <taxon>Natronincolaceae</taxon>
        <taxon>Anaerovirgula</taxon>
    </lineage>
</organism>
<reference evidence="2" key="1">
    <citation type="submission" date="2017-06" db="EMBL/GenBank/DDBJ databases">
        <authorList>
            <person name="Varghese N."/>
            <person name="Submissions S."/>
        </authorList>
    </citation>
    <scope>NUCLEOTIDE SEQUENCE [LARGE SCALE GENOMIC DNA]</scope>
    <source>
        <strain evidence="2">SCA</strain>
    </source>
</reference>
<dbReference type="RefSeq" id="WP_089285580.1">
    <property type="nucleotide sequence ID" value="NZ_FZOJ01000063.1"/>
</dbReference>